<dbReference type="GO" id="GO:0045040">
    <property type="term" value="P:protein insertion into mitochondrial outer membrane"/>
    <property type="evidence" value="ECO:0007669"/>
    <property type="project" value="InterPro"/>
</dbReference>
<comment type="caution">
    <text evidence="13">The sequence shown here is derived from an EMBL/GenBank/DDBJ whole genome shotgun (WGS) entry which is preliminary data.</text>
</comment>
<dbReference type="InterPro" id="IPR011990">
    <property type="entry name" value="TPR-like_helical_dom_sf"/>
</dbReference>
<proteinExistence type="inferred from homology"/>
<dbReference type="GO" id="GO:0015031">
    <property type="term" value="P:protein transport"/>
    <property type="evidence" value="ECO:0007669"/>
    <property type="project" value="UniProtKB-KW"/>
</dbReference>
<evidence type="ECO:0000313" key="13">
    <source>
        <dbReference type="EMBL" id="KAB5520938.1"/>
    </source>
</evidence>
<dbReference type="Pfam" id="PF06552">
    <property type="entry name" value="TOM20_plant"/>
    <property type="match status" value="1"/>
</dbReference>
<evidence type="ECO:0000256" key="1">
    <source>
        <dbReference type="ARBA" id="ARBA00003450"/>
    </source>
</evidence>
<feature type="region of interest" description="Disordered" evidence="11">
    <location>
        <begin position="165"/>
        <end position="194"/>
    </location>
</feature>
<evidence type="ECO:0000256" key="5">
    <source>
        <dbReference type="ARBA" id="ARBA00022692"/>
    </source>
</evidence>
<comment type="function">
    <text evidence="1">Central component of the receptor complex responsible for the recognition and translocation of cytosolically synthesized mitochondrial preproteins. Together with TOM22 functions as the transit peptide receptor at the surface of the mitochondrion outer membrane and facilitates the movement of preproteins into the translocation pore.</text>
</comment>
<accession>A0A5N5JNI2</accession>
<sequence length="230" mass="25422">MEMQSDFDRMLFFEHARKTAEDAYAQDPLDADNLLKWGGSLLELAQFQSVPESKKMMLVKCVNMDGGDRVEYADGITKLEESLQINPKKHEAIWYLGNAHTSYAFLTPDQDLANESFEKAAVYFQQAADEDPDNELYRKSLEVSSKAPEIHSQIHKNGDLDQLAMGAAPASAASTSSSAKVSRSEGESSKKKKSSDLKYDICGWVILAVGVVAWIGFAKSQMPPPPPPTR</sequence>
<dbReference type="Gene3D" id="1.25.40.10">
    <property type="entry name" value="Tetratricopeptide repeat domain"/>
    <property type="match status" value="2"/>
</dbReference>
<keyword evidence="10 12" id="KW-0472">Membrane</keyword>
<evidence type="ECO:0008006" key="15">
    <source>
        <dbReference type="Google" id="ProtNLM"/>
    </source>
</evidence>
<evidence type="ECO:0000256" key="3">
    <source>
        <dbReference type="ARBA" id="ARBA00005792"/>
    </source>
</evidence>
<evidence type="ECO:0000256" key="8">
    <source>
        <dbReference type="ARBA" id="ARBA00022989"/>
    </source>
</evidence>
<keyword evidence="6" id="KW-1000">Mitochondrion outer membrane</keyword>
<evidence type="ECO:0000256" key="7">
    <source>
        <dbReference type="ARBA" id="ARBA00022927"/>
    </source>
</evidence>
<name>A0A5N5JNI2_9ROSI</name>
<evidence type="ECO:0000256" key="4">
    <source>
        <dbReference type="ARBA" id="ARBA00022448"/>
    </source>
</evidence>
<keyword evidence="9" id="KW-0496">Mitochondrion</keyword>
<keyword evidence="4" id="KW-0813">Transport</keyword>
<dbReference type="InterPro" id="IPR010547">
    <property type="entry name" value="TOM20_imprt_rcpt"/>
</dbReference>
<dbReference type="SUPFAM" id="SSF48452">
    <property type="entry name" value="TPR-like"/>
    <property type="match status" value="1"/>
</dbReference>
<keyword evidence="7" id="KW-0653">Protein transport</keyword>
<feature type="compositionally biased region" description="Basic and acidic residues" evidence="11">
    <location>
        <begin position="182"/>
        <end position="194"/>
    </location>
</feature>
<dbReference type="AlphaFoldDB" id="A0A5N5JNI2"/>
<dbReference type="GO" id="GO:0005742">
    <property type="term" value="C:mitochondrial outer membrane translocase complex"/>
    <property type="evidence" value="ECO:0007669"/>
    <property type="project" value="InterPro"/>
</dbReference>
<evidence type="ECO:0000256" key="11">
    <source>
        <dbReference type="SAM" id="MobiDB-lite"/>
    </source>
</evidence>
<feature type="compositionally biased region" description="Low complexity" evidence="11">
    <location>
        <begin position="165"/>
        <end position="181"/>
    </location>
</feature>
<evidence type="ECO:0000256" key="2">
    <source>
        <dbReference type="ARBA" id="ARBA00004572"/>
    </source>
</evidence>
<dbReference type="PANTHER" id="PTHR32409">
    <property type="entry name" value="MITOCHONDRIAL IMPORT RECEPTOR SUBUNIT TOM20-1-RELATED"/>
    <property type="match status" value="1"/>
</dbReference>
<dbReference type="PANTHER" id="PTHR32409:SF3">
    <property type="entry name" value="MITOCHONDRIAL IMPORT RECEPTOR SUBUNIT TOM20-1-RELATED"/>
    <property type="match status" value="1"/>
</dbReference>
<gene>
    <name evidence="13" type="ORF">DKX38_025257</name>
</gene>
<evidence type="ECO:0000256" key="12">
    <source>
        <dbReference type="SAM" id="Phobius"/>
    </source>
</evidence>
<evidence type="ECO:0000256" key="6">
    <source>
        <dbReference type="ARBA" id="ARBA00022787"/>
    </source>
</evidence>
<evidence type="ECO:0000256" key="9">
    <source>
        <dbReference type="ARBA" id="ARBA00023128"/>
    </source>
</evidence>
<keyword evidence="8 12" id="KW-1133">Transmembrane helix</keyword>
<organism evidence="13 14">
    <name type="scientific">Salix brachista</name>
    <dbReference type="NCBI Taxonomy" id="2182728"/>
    <lineage>
        <taxon>Eukaryota</taxon>
        <taxon>Viridiplantae</taxon>
        <taxon>Streptophyta</taxon>
        <taxon>Embryophyta</taxon>
        <taxon>Tracheophyta</taxon>
        <taxon>Spermatophyta</taxon>
        <taxon>Magnoliopsida</taxon>
        <taxon>eudicotyledons</taxon>
        <taxon>Gunneridae</taxon>
        <taxon>Pentapetalae</taxon>
        <taxon>rosids</taxon>
        <taxon>fabids</taxon>
        <taxon>Malpighiales</taxon>
        <taxon>Salicaceae</taxon>
        <taxon>Saliceae</taxon>
        <taxon>Salix</taxon>
    </lineage>
</organism>
<feature type="transmembrane region" description="Helical" evidence="12">
    <location>
        <begin position="197"/>
        <end position="217"/>
    </location>
</feature>
<protein>
    <recommendedName>
        <fullName evidence="15">Mitochondrial import receptor subunit TOM20</fullName>
    </recommendedName>
</protein>
<dbReference type="Proteomes" id="UP000326939">
    <property type="component" value="Chromosome 16"/>
</dbReference>
<evidence type="ECO:0000313" key="14">
    <source>
        <dbReference type="Proteomes" id="UP000326939"/>
    </source>
</evidence>
<dbReference type="EMBL" id="VDCV01000016">
    <property type="protein sequence ID" value="KAB5520938.1"/>
    <property type="molecule type" value="Genomic_DNA"/>
</dbReference>
<evidence type="ECO:0000256" key="10">
    <source>
        <dbReference type="ARBA" id="ARBA00023136"/>
    </source>
</evidence>
<keyword evidence="14" id="KW-1185">Reference proteome</keyword>
<comment type="subcellular location">
    <subcellularLocation>
        <location evidence="2">Mitochondrion outer membrane</location>
        <topology evidence="2">Single-pass membrane protein</topology>
    </subcellularLocation>
</comment>
<comment type="similarity">
    <text evidence="3">Belongs to the Tom20 family.</text>
</comment>
<reference evidence="14" key="1">
    <citation type="journal article" date="2019" name="Gigascience">
        <title>De novo genome assembly of the endangered Acer yangbiense, a plant species with extremely small populations endemic to Yunnan Province, China.</title>
        <authorList>
            <person name="Yang J."/>
            <person name="Wariss H.M."/>
            <person name="Tao L."/>
            <person name="Zhang R."/>
            <person name="Yun Q."/>
            <person name="Hollingsworth P."/>
            <person name="Dao Z."/>
            <person name="Luo G."/>
            <person name="Guo H."/>
            <person name="Ma Y."/>
            <person name="Sun W."/>
        </authorList>
    </citation>
    <scope>NUCLEOTIDE SEQUENCE [LARGE SCALE GENOMIC DNA]</scope>
    <source>
        <strain evidence="14">cv. br00</strain>
    </source>
</reference>
<keyword evidence="5 12" id="KW-0812">Transmembrane</keyword>